<dbReference type="Pfam" id="PF17917">
    <property type="entry name" value="RT_RNaseH"/>
    <property type="match status" value="1"/>
</dbReference>
<evidence type="ECO:0000256" key="5">
    <source>
        <dbReference type="ARBA" id="ARBA00022759"/>
    </source>
</evidence>
<dbReference type="GO" id="GO:0016787">
    <property type="term" value="F:hydrolase activity"/>
    <property type="evidence" value="ECO:0007669"/>
    <property type="project" value="UniProtKB-KW"/>
</dbReference>
<dbReference type="PANTHER" id="PTHR37984:SF5">
    <property type="entry name" value="PROTEIN NYNRIN-LIKE"/>
    <property type="match status" value="1"/>
</dbReference>
<evidence type="ECO:0000256" key="1">
    <source>
        <dbReference type="ARBA" id="ARBA00012493"/>
    </source>
</evidence>
<keyword evidence="2" id="KW-0808">Transferase</keyword>
<sequence length="196" mass="22127">MNTTQRGYHAAKRELLAMLMAVKKLHHLVFGRRVVLWSDSVAACGMVNNPSSAPDATLLRWVTVVRGFVEAAKHVSRNNNPIADALSRMETIVPGQERHVIMDDAELECFVDEKLERFALSAVVDDEVLQEAEEYIVITGRLYRRELGALPRLVLDSPTQQALAISRVHSELGHRGFGATFSALRSRYFWRSLRKD</sequence>
<feature type="domain" description="Reverse transcriptase RNase H-like" evidence="8">
    <location>
        <begin position="2"/>
        <end position="64"/>
    </location>
</feature>
<evidence type="ECO:0000259" key="8">
    <source>
        <dbReference type="Pfam" id="PF17917"/>
    </source>
</evidence>
<protein>
    <recommendedName>
        <fullName evidence="1">RNA-directed DNA polymerase</fullName>
        <ecNumber evidence="1">2.7.7.49</ecNumber>
    </recommendedName>
</protein>
<accession>A0A915I146</accession>
<keyword evidence="4" id="KW-0540">Nuclease</keyword>
<evidence type="ECO:0000259" key="9">
    <source>
        <dbReference type="Pfam" id="PF17921"/>
    </source>
</evidence>
<dbReference type="Proteomes" id="UP000887565">
    <property type="component" value="Unplaced"/>
</dbReference>
<keyword evidence="7" id="KW-0695">RNA-directed DNA polymerase</keyword>
<feature type="domain" description="Integrase zinc-binding" evidence="9">
    <location>
        <begin position="161"/>
        <end position="196"/>
    </location>
</feature>
<dbReference type="InterPro" id="IPR050951">
    <property type="entry name" value="Retrovirus_Pol_polyprotein"/>
</dbReference>
<dbReference type="EC" id="2.7.7.49" evidence="1"/>
<evidence type="ECO:0000256" key="7">
    <source>
        <dbReference type="ARBA" id="ARBA00022918"/>
    </source>
</evidence>
<evidence type="ECO:0000256" key="4">
    <source>
        <dbReference type="ARBA" id="ARBA00022722"/>
    </source>
</evidence>
<organism evidence="10 11">
    <name type="scientific">Romanomermis culicivorax</name>
    <name type="common">Nematode worm</name>
    <dbReference type="NCBI Taxonomy" id="13658"/>
    <lineage>
        <taxon>Eukaryota</taxon>
        <taxon>Metazoa</taxon>
        <taxon>Ecdysozoa</taxon>
        <taxon>Nematoda</taxon>
        <taxon>Enoplea</taxon>
        <taxon>Dorylaimia</taxon>
        <taxon>Mermithida</taxon>
        <taxon>Mermithoidea</taxon>
        <taxon>Mermithidae</taxon>
        <taxon>Romanomermis</taxon>
    </lineage>
</organism>
<keyword evidence="10" id="KW-1185">Reference proteome</keyword>
<evidence type="ECO:0000313" key="11">
    <source>
        <dbReference type="WBParaSite" id="nRc.2.0.1.t07419-RA"/>
    </source>
</evidence>
<evidence type="ECO:0000256" key="2">
    <source>
        <dbReference type="ARBA" id="ARBA00022679"/>
    </source>
</evidence>
<dbReference type="PANTHER" id="PTHR37984">
    <property type="entry name" value="PROTEIN CBG26694"/>
    <property type="match status" value="1"/>
</dbReference>
<dbReference type="GO" id="GO:0003964">
    <property type="term" value="F:RNA-directed DNA polymerase activity"/>
    <property type="evidence" value="ECO:0007669"/>
    <property type="project" value="UniProtKB-KW"/>
</dbReference>
<reference evidence="11" key="1">
    <citation type="submission" date="2022-11" db="UniProtKB">
        <authorList>
            <consortium name="WormBaseParasite"/>
        </authorList>
    </citation>
    <scope>IDENTIFICATION</scope>
</reference>
<dbReference type="Pfam" id="PF17921">
    <property type="entry name" value="Integrase_H2C2"/>
    <property type="match status" value="1"/>
</dbReference>
<dbReference type="Gene3D" id="1.10.340.70">
    <property type="match status" value="1"/>
</dbReference>
<dbReference type="InterPro" id="IPR041373">
    <property type="entry name" value="RT_RNaseH"/>
</dbReference>
<name>A0A915I146_ROMCU</name>
<keyword evidence="5" id="KW-0255">Endonuclease</keyword>
<proteinExistence type="predicted"/>
<keyword evidence="6" id="KW-0378">Hydrolase</keyword>
<dbReference type="SUPFAM" id="SSF56672">
    <property type="entry name" value="DNA/RNA polymerases"/>
    <property type="match status" value="1"/>
</dbReference>
<evidence type="ECO:0000256" key="6">
    <source>
        <dbReference type="ARBA" id="ARBA00022801"/>
    </source>
</evidence>
<keyword evidence="3" id="KW-0548">Nucleotidyltransferase</keyword>
<dbReference type="AlphaFoldDB" id="A0A915I146"/>
<evidence type="ECO:0000256" key="3">
    <source>
        <dbReference type="ARBA" id="ARBA00022695"/>
    </source>
</evidence>
<dbReference type="WBParaSite" id="nRc.2.0.1.t07419-RA">
    <property type="protein sequence ID" value="nRc.2.0.1.t07419-RA"/>
    <property type="gene ID" value="nRc.2.0.1.g07419"/>
</dbReference>
<dbReference type="GO" id="GO:0004519">
    <property type="term" value="F:endonuclease activity"/>
    <property type="evidence" value="ECO:0007669"/>
    <property type="project" value="UniProtKB-KW"/>
</dbReference>
<dbReference type="InterPro" id="IPR043502">
    <property type="entry name" value="DNA/RNA_pol_sf"/>
</dbReference>
<evidence type="ECO:0000313" key="10">
    <source>
        <dbReference type="Proteomes" id="UP000887565"/>
    </source>
</evidence>
<dbReference type="InterPro" id="IPR041588">
    <property type="entry name" value="Integrase_H2C2"/>
</dbReference>